<gene>
    <name evidence="6" type="ORF">LY28_01097</name>
</gene>
<keyword evidence="2 6" id="KW-0032">Aminotransferase</keyword>
<dbReference type="InterPro" id="IPR015424">
    <property type="entry name" value="PyrdxlP-dep_Trfase"/>
</dbReference>
<protein>
    <submittedName>
        <fullName evidence="6">Acetylornithine/succinyldiaminopimelate/putresci ne aminotransferase</fullName>
    </submittedName>
</protein>
<evidence type="ECO:0000256" key="2">
    <source>
        <dbReference type="ARBA" id="ARBA00022576"/>
    </source>
</evidence>
<evidence type="ECO:0000256" key="3">
    <source>
        <dbReference type="ARBA" id="ARBA00022679"/>
    </source>
</evidence>
<comment type="cofactor">
    <cofactor evidence="1">
        <name>pyridoxal 5'-phosphate</name>
        <dbReference type="ChEBI" id="CHEBI:597326"/>
    </cofactor>
</comment>
<dbReference type="GO" id="GO:0008483">
    <property type="term" value="F:transaminase activity"/>
    <property type="evidence" value="ECO:0007669"/>
    <property type="project" value="UniProtKB-KW"/>
</dbReference>
<name>A0A318XNX4_9FIRM</name>
<evidence type="ECO:0000256" key="5">
    <source>
        <dbReference type="RuleBase" id="RU003560"/>
    </source>
</evidence>
<dbReference type="InterPro" id="IPR049704">
    <property type="entry name" value="Aminotrans_3_PPA_site"/>
</dbReference>
<organism evidence="6 7">
    <name type="scientific">Ruminiclostridium sufflavum DSM 19573</name>
    <dbReference type="NCBI Taxonomy" id="1121337"/>
    <lineage>
        <taxon>Bacteria</taxon>
        <taxon>Bacillati</taxon>
        <taxon>Bacillota</taxon>
        <taxon>Clostridia</taxon>
        <taxon>Eubacteriales</taxon>
        <taxon>Oscillospiraceae</taxon>
        <taxon>Ruminiclostridium</taxon>
    </lineage>
</organism>
<dbReference type="PANTHER" id="PTHR11986:SF79">
    <property type="entry name" value="ACETYLORNITHINE AMINOTRANSFERASE, MITOCHONDRIAL"/>
    <property type="match status" value="1"/>
</dbReference>
<evidence type="ECO:0000256" key="4">
    <source>
        <dbReference type="ARBA" id="ARBA00022898"/>
    </source>
</evidence>
<dbReference type="RefSeq" id="WP_110461166.1">
    <property type="nucleotide sequence ID" value="NZ_QKMR01000005.1"/>
</dbReference>
<sequence length="423" mass="46877">MLLDNPGITKRSTLEKSEKFWNPSKTQEWQKKGINLVVGKREGYYFWDMEGKKYLNIHINGGTYNLGHRNPEVIQAMLDAAEELDIGNHHFPSVARAELAEQLASHCPEALHYSVFSTCGGEAVDVAIKSARYATKRKKVISIKGCYHGHTGLAVSAGDDVFKDPFLCRGEEGMFVQVPLNDIAAMEEELKREDTACVLVETILATYGFPLPAEGYLKKVKELCGKYGALYVADEVQTGLMRTGKMWGFEHEGFEPDIIVTAKGFGGGIYPISATILNEKAAKWLFDIGRLHGSTCGGSEIGCCVASKVLEITARPSTADNIRRNTAYLEKGIGELQKKYNDFFTGFTQRGVIMGLEFACEDASVSVVKPLYDNGVWSHNSRLHPNILQLKLGLLCDEAFCTELFEKMDTGIRQARDKVLHKG</sequence>
<dbReference type="FunFam" id="3.40.640.10:FF:000004">
    <property type="entry name" value="Acetylornithine aminotransferase"/>
    <property type="match status" value="1"/>
</dbReference>
<dbReference type="GO" id="GO:0030170">
    <property type="term" value="F:pyridoxal phosphate binding"/>
    <property type="evidence" value="ECO:0007669"/>
    <property type="project" value="InterPro"/>
</dbReference>
<evidence type="ECO:0000313" key="6">
    <source>
        <dbReference type="EMBL" id="PYG88743.1"/>
    </source>
</evidence>
<accession>A0A318XNX4</accession>
<dbReference type="Gene3D" id="3.40.640.10">
    <property type="entry name" value="Type I PLP-dependent aspartate aminotransferase-like (Major domain)"/>
    <property type="match status" value="1"/>
</dbReference>
<dbReference type="InterPro" id="IPR050103">
    <property type="entry name" value="Class-III_PLP-dep_AT"/>
</dbReference>
<dbReference type="GO" id="GO:0042802">
    <property type="term" value="F:identical protein binding"/>
    <property type="evidence" value="ECO:0007669"/>
    <property type="project" value="TreeGrafter"/>
</dbReference>
<evidence type="ECO:0000256" key="1">
    <source>
        <dbReference type="ARBA" id="ARBA00001933"/>
    </source>
</evidence>
<dbReference type="InterPro" id="IPR005814">
    <property type="entry name" value="Aminotrans_3"/>
</dbReference>
<keyword evidence="3 6" id="KW-0808">Transferase</keyword>
<evidence type="ECO:0000313" key="7">
    <source>
        <dbReference type="Proteomes" id="UP000248132"/>
    </source>
</evidence>
<dbReference type="SUPFAM" id="SSF53383">
    <property type="entry name" value="PLP-dependent transferases"/>
    <property type="match status" value="1"/>
</dbReference>
<proteinExistence type="inferred from homology"/>
<dbReference type="PROSITE" id="PS00600">
    <property type="entry name" value="AA_TRANSFER_CLASS_3"/>
    <property type="match status" value="1"/>
</dbReference>
<dbReference type="InterPro" id="IPR015422">
    <property type="entry name" value="PyrdxlP-dep_Trfase_small"/>
</dbReference>
<dbReference type="OrthoDB" id="9801052at2"/>
<dbReference type="Pfam" id="PF00202">
    <property type="entry name" value="Aminotran_3"/>
    <property type="match status" value="1"/>
</dbReference>
<keyword evidence="7" id="KW-1185">Reference proteome</keyword>
<dbReference type="InterPro" id="IPR015421">
    <property type="entry name" value="PyrdxlP-dep_Trfase_major"/>
</dbReference>
<dbReference type="EMBL" id="QKMR01000005">
    <property type="protein sequence ID" value="PYG88743.1"/>
    <property type="molecule type" value="Genomic_DNA"/>
</dbReference>
<dbReference type="AlphaFoldDB" id="A0A318XNX4"/>
<reference evidence="6 7" key="1">
    <citation type="submission" date="2018-06" db="EMBL/GenBank/DDBJ databases">
        <title>Genomic Encyclopedia of Type Strains, Phase I: the one thousand microbial genomes (KMG-I) project.</title>
        <authorList>
            <person name="Kyrpides N."/>
        </authorList>
    </citation>
    <scope>NUCLEOTIDE SEQUENCE [LARGE SCALE GENOMIC DNA]</scope>
    <source>
        <strain evidence="6 7">DSM 19573</strain>
    </source>
</reference>
<dbReference type="CDD" id="cd00610">
    <property type="entry name" value="OAT_like"/>
    <property type="match status" value="1"/>
</dbReference>
<comment type="similarity">
    <text evidence="5">Belongs to the class-III pyridoxal-phosphate-dependent aminotransferase family.</text>
</comment>
<dbReference type="Gene3D" id="3.90.1150.10">
    <property type="entry name" value="Aspartate Aminotransferase, domain 1"/>
    <property type="match status" value="1"/>
</dbReference>
<dbReference type="PANTHER" id="PTHR11986">
    <property type="entry name" value="AMINOTRANSFERASE CLASS III"/>
    <property type="match status" value="1"/>
</dbReference>
<keyword evidence="4 5" id="KW-0663">Pyridoxal phosphate</keyword>
<comment type="caution">
    <text evidence="6">The sequence shown here is derived from an EMBL/GenBank/DDBJ whole genome shotgun (WGS) entry which is preliminary data.</text>
</comment>
<dbReference type="Proteomes" id="UP000248132">
    <property type="component" value="Unassembled WGS sequence"/>
</dbReference>